<evidence type="ECO:0000313" key="1">
    <source>
        <dbReference type="EMBL" id="AST91775.1"/>
    </source>
</evidence>
<reference evidence="1 2" key="1">
    <citation type="submission" date="2016-12" db="EMBL/GenBank/DDBJ databases">
        <title>The whole genome sequencing and assembly of Bacillus cohnii DSM 6307T strain.</title>
        <authorList>
            <person name="Lee Y.-J."/>
            <person name="Yi H."/>
            <person name="Bahn Y.-S."/>
            <person name="Kim J.F."/>
            <person name="Lee D.-W."/>
        </authorList>
    </citation>
    <scope>NUCLEOTIDE SEQUENCE [LARGE SCALE GENOMIC DNA]</scope>
    <source>
        <strain evidence="1 2">DSM 6307</strain>
    </source>
</reference>
<dbReference type="Proteomes" id="UP000215224">
    <property type="component" value="Chromosome"/>
</dbReference>
<name>A0A223KQI0_9BACI</name>
<protein>
    <submittedName>
        <fullName evidence="1">Uncharacterized protein</fullName>
    </submittedName>
</protein>
<keyword evidence="2" id="KW-1185">Reference proteome</keyword>
<dbReference type="STRING" id="1314751.GCA_001591425_04436"/>
<sequence length="364" mass="42233">MKKIIVLILICFLFIQQEEQIFAHSEDSSYTIVQTNSNTDYQTKEKLSKQLQKYLNHSEWVDYNTTPGPTDFFIQHNNITYSIHLNEGAIIDSVHKKAIVNISLPILRLLQDNYKTLKKHHYGEKKPWSTVNGIIPKYEKFSILDIDTGLRFNVQRRAGASHADVQPLTKEDTAIMKEIYNGKWSWDRRAIIVEKDSERLAASMHGMPHGRGAIQNNFPGHFCIHFFESTTHASKKEDFAHSIMIKKAAGVWLENIQNMSPNEIVEAFIISVNQHDGFVLSSLLDSEDRKLLQNSTKDIEAIQHLKRLSPLPEKLHSDELQLEIPIKVHIHKNETVVKTLRFPFYRETHLDRWKLNFEDILSQL</sequence>
<dbReference type="AlphaFoldDB" id="A0A223KQI0"/>
<dbReference type="RefSeq" id="WP_066420733.1">
    <property type="nucleotide sequence ID" value="NZ_CP018866.1"/>
</dbReference>
<dbReference type="KEGG" id="bcoh:BC6307_11035"/>
<dbReference type="EMBL" id="CP018866">
    <property type="protein sequence ID" value="AST91775.1"/>
    <property type="molecule type" value="Genomic_DNA"/>
</dbReference>
<accession>A0A223KQI0</accession>
<evidence type="ECO:0000313" key="2">
    <source>
        <dbReference type="Proteomes" id="UP000215224"/>
    </source>
</evidence>
<gene>
    <name evidence="1" type="ORF">BC6307_11035</name>
</gene>
<organism evidence="1 2">
    <name type="scientific">Sutcliffiella cohnii</name>
    <dbReference type="NCBI Taxonomy" id="33932"/>
    <lineage>
        <taxon>Bacteria</taxon>
        <taxon>Bacillati</taxon>
        <taxon>Bacillota</taxon>
        <taxon>Bacilli</taxon>
        <taxon>Bacillales</taxon>
        <taxon>Bacillaceae</taxon>
        <taxon>Sutcliffiella</taxon>
    </lineage>
</organism>
<proteinExistence type="predicted"/>